<comment type="caution">
    <text evidence="1">The sequence shown here is derived from an EMBL/GenBank/DDBJ whole genome shotgun (WGS) entry which is preliminary data.</text>
</comment>
<protein>
    <recommendedName>
        <fullName evidence="3">50S ribosomal protein L35</fullName>
    </recommendedName>
</protein>
<evidence type="ECO:0000313" key="2">
    <source>
        <dbReference type="Proteomes" id="UP001054837"/>
    </source>
</evidence>
<dbReference type="EMBL" id="BPLQ01003268">
    <property type="protein sequence ID" value="GIX99124.1"/>
    <property type="molecule type" value="Genomic_DNA"/>
</dbReference>
<dbReference type="Proteomes" id="UP001054837">
    <property type="component" value="Unassembled WGS sequence"/>
</dbReference>
<gene>
    <name evidence="1" type="ORF">CDAR_497811</name>
</gene>
<evidence type="ECO:0008006" key="3">
    <source>
        <dbReference type="Google" id="ProtNLM"/>
    </source>
</evidence>
<reference evidence="1 2" key="1">
    <citation type="submission" date="2021-06" db="EMBL/GenBank/DDBJ databases">
        <title>Caerostris darwini draft genome.</title>
        <authorList>
            <person name="Kono N."/>
            <person name="Arakawa K."/>
        </authorList>
    </citation>
    <scope>NUCLEOTIDE SEQUENCE [LARGE SCALE GENOMIC DNA]</scope>
</reference>
<sequence length="87" mass="9835">MLPSLGNAVLGILLDTTNLSKQRARGLRGAKLKSSSVRKEHKRKMTLRITGSKKKPLERGKNHFKKGKFLRDSLGMQGLYLRKPLHL</sequence>
<keyword evidence="2" id="KW-1185">Reference proteome</keyword>
<organism evidence="1 2">
    <name type="scientific">Caerostris darwini</name>
    <dbReference type="NCBI Taxonomy" id="1538125"/>
    <lineage>
        <taxon>Eukaryota</taxon>
        <taxon>Metazoa</taxon>
        <taxon>Ecdysozoa</taxon>
        <taxon>Arthropoda</taxon>
        <taxon>Chelicerata</taxon>
        <taxon>Arachnida</taxon>
        <taxon>Araneae</taxon>
        <taxon>Araneomorphae</taxon>
        <taxon>Entelegynae</taxon>
        <taxon>Araneoidea</taxon>
        <taxon>Araneidae</taxon>
        <taxon>Caerostris</taxon>
    </lineage>
</organism>
<name>A0AAV4PR50_9ARAC</name>
<evidence type="ECO:0000313" key="1">
    <source>
        <dbReference type="EMBL" id="GIX99124.1"/>
    </source>
</evidence>
<proteinExistence type="predicted"/>
<accession>A0AAV4PR50</accession>
<dbReference type="AlphaFoldDB" id="A0AAV4PR50"/>